<comment type="caution">
    <text evidence="1">The sequence shown here is derived from an EMBL/GenBank/DDBJ whole genome shotgun (WGS) entry which is preliminary data.</text>
</comment>
<proteinExistence type="predicted"/>
<gene>
    <name evidence="1" type="ORF">A6770_28820</name>
</gene>
<accession>A0A367QLJ9</accession>
<organism evidence="1 2">
    <name type="scientific">Nostoc minutum NIES-26</name>
    <dbReference type="NCBI Taxonomy" id="1844469"/>
    <lineage>
        <taxon>Bacteria</taxon>
        <taxon>Bacillati</taxon>
        <taxon>Cyanobacteriota</taxon>
        <taxon>Cyanophyceae</taxon>
        <taxon>Nostocales</taxon>
        <taxon>Nostocaceae</taxon>
        <taxon>Nostoc</taxon>
    </lineage>
</organism>
<dbReference type="AlphaFoldDB" id="A0A367QLJ9"/>
<evidence type="ECO:0000313" key="2">
    <source>
        <dbReference type="Proteomes" id="UP000252107"/>
    </source>
</evidence>
<dbReference type="Proteomes" id="UP000252107">
    <property type="component" value="Unassembled WGS sequence"/>
</dbReference>
<evidence type="ECO:0000313" key="1">
    <source>
        <dbReference type="EMBL" id="RCJ24052.1"/>
    </source>
</evidence>
<protein>
    <submittedName>
        <fullName evidence="1">Uncharacterized protein</fullName>
    </submittedName>
</protein>
<sequence length="131" mass="14580">MAQTINITLSPPDSCDSAYFLYEESTEKILLPPDDPNAEVISLAGYKLVYIKGGFPKVYRVYKDDSMLGVAFQHLTHWSNAVDNIRHDEPLSAVIGLDEFMQAAGVVRIAKAEQQSTASQEQERLMSISRS</sequence>
<reference evidence="1" key="1">
    <citation type="submission" date="2016-04" db="EMBL/GenBank/DDBJ databases">
        <authorList>
            <person name="Tabuchi Yagui T.R."/>
        </authorList>
    </citation>
    <scope>NUCLEOTIDE SEQUENCE [LARGE SCALE GENOMIC DNA]</scope>
    <source>
        <strain evidence="1">NIES-26</strain>
    </source>
</reference>
<name>A0A367QLJ9_9NOSO</name>
<dbReference type="EMBL" id="LXQD01000320">
    <property type="protein sequence ID" value="RCJ24052.1"/>
    <property type="molecule type" value="Genomic_DNA"/>
</dbReference>
<keyword evidence="2" id="KW-1185">Reference proteome</keyword>